<dbReference type="PANTHER" id="PTHR43784:SF2">
    <property type="entry name" value="GDSL-LIKE LIPASE_ACYLHYDROLASE, PUTATIVE (AFU_ORTHOLOGUE AFUA_2G00820)-RELATED"/>
    <property type="match status" value="1"/>
</dbReference>
<comment type="caution">
    <text evidence="2">The sequence shown here is derived from an EMBL/GenBank/DDBJ whole genome shotgun (WGS) entry which is preliminary data.</text>
</comment>
<dbReference type="InterPro" id="IPR053140">
    <property type="entry name" value="GDSL_Rv0518-like"/>
</dbReference>
<dbReference type="PANTHER" id="PTHR43784">
    <property type="entry name" value="GDSL-LIKE LIPASE/ACYLHYDROLASE, PUTATIVE (AFU_ORTHOLOGUE AFUA_2G00820)-RELATED"/>
    <property type="match status" value="1"/>
</dbReference>
<dbReference type="InterPro" id="IPR036514">
    <property type="entry name" value="SGNH_hydro_sf"/>
</dbReference>
<dbReference type="EMBL" id="MSIE01000030">
    <property type="protein sequence ID" value="OLF16285.1"/>
    <property type="molecule type" value="Genomic_DNA"/>
</dbReference>
<dbReference type="Pfam" id="PF13472">
    <property type="entry name" value="Lipase_GDSL_2"/>
    <property type="match status" value="1"/>
</dbReference>
<reference evidence="2 3" key="1">
    <citation type="submission" date="2016-12" db="EMBL/GenBank/DDBJ databases">
        <title>The draft genome sequence of Actinophytocola sp. 11-183.</title>
        <authorList>
            <person name="Wang W."/>
            <person name="Yuan L."/>
        </authorList>
    </citation>
    <scope>NUCLEOTIDE SEQUENCE [LARGE SCALE GENOMIC DNA]</scope>
    <source>
        <strain evidence="2 3">11-183</strain>
    </source>
</reference>
<evidence type="ECO:0000313" key="2">
    <source>
        <dbReference type="EMBL" id="OLF16285.1"/>
    </source>
</evidence>
<dbReference type="Gene3D" id="3.40.50.1110">
    <property type="entry name" value="SGNH hydrolase"/>
    <property type="match status" value="1"/>
</dbReference>
<evidence type="ECO:0000259" key="1">
    <source>
        <dbReference type="Pfam" id="PF13472"/>
    </source>
</evidence>
<feature type="domain" description="SGNH hydrolase-type esterase" evidence="1">
    <location>
        <begin position="211"/>
        <end position="411"/>
    </location>
</feature>
<dbReference type="Proteomes" id="UP000185596">
    <property type="component" value="Unassembled WGS sequence"/>
</dbReference>
<dbReference type="OrthoDB" id="1828825at2"/>
<name>A0A1Q8CPI8_9PSEU</name>
<evidence type="ECO:0000313" key="3">
    <source>
        <dbReference type="Proteomes" id="UP000185596"/>
    </source>
</evidence>
<proteinExistence type="predicted"/>
<keyword evidence="3" id="KW-1185">Reference proteome</keyword>
<dbReference type="STRING" id="1912961.BU204_16970"/>
<organism evidence="2 3">
    <name type="scientific">Actinophytocola xanthii</name>
    <dbReference type="NCBI Taxonomy" id="1912961"/>
    <lineage>
        <taxon>Bacteria</taxon>
        <taxon>Bacillati</taxon>
        <taxon>Actinomycetota</taxon>
        <taxon>Actinomycetes</taxon>
        <taxon>Pseudonocardiales</taxon>
        <taxon>Pseudonocardiaceae</taxon>
    </lineage>
</organism>
<dbReference type="InterPro" id="IPR013830">
    <property type="entry name" value="SGNH_hydro"/>
</dbReference>
<gene>
    <name evidence="2" type="ORF">BU204_16970</name>
</gene>
<dbReference type="CDD" id="cd01830">
    <property type="entry name" value="XynE_like"/>
    <property type="match status" value="1"/>
</dbReference>
<accession>A0A1Q8CPI8</accession>
<protein>
    <submittedName>
        <fullName evidence="2">GDSL family lipase</fullName>
    </submittedName>
</protein>
<sequence>MPHGRERTRFLALLVTALLLLCAGIATGDRGSPPARGSWVGSWASVPTAAPVTATPVLDDQTIRQVVHLSLPGDRVRLRLTNEFGTEPLRLGEVHLARRAGTSGTDIVPATDRRVTFSGEPAVTIPAGAPMLSDPVPLAVPARADLVVSIHLPEHTPVTTLHSFALQENAVADGNVTDDESVAPVRTVTQWYFLSGVAVHTSARGAAAVVAFGDSITNGFSSEQNANNRWPDLLAERVRGLGTLNLGVAGNRLLHDPNPPPGSEAENFAVFFGQSALRRFDRDVLSQPGARHLVVLLGVNDLGHPGSVAPISETVSAREIIAAHRQIIARAHEAGLRVYGGTILPFEGTPGFSSEENLAKWAEVNDWIRTGGEYDAVIDFAAAVADPADPERLAPAYDSGDHLHPNDAGMARMAATVPGRLFR</sequence>
<dbReference type="RefSeq" id="WP_075126667.1">
    <property type="nucleotide sequence ID" value="NZ_MSIE01000030.1"/>
</dbReference>
<dbReference type="SUPFAM" id="SSF52266">
    <property type="entry name" value="SGNH hydrolase"/>
    <property type="match status" value="1"/>
</dbReference>
<dbReference type="AlphaFoldDB" id="A0A1Q8CPI8"/>